<evidence type="ECO:0000259" key="9">
    <source>
        <dbReference type="Pfam" id="PF02470"/>
    </source>
</evidence>
<keyword evidence="5 8" id="KW-1133">Transmembrane helix</keyword>
<evidence type="ECO:0000313" key="10">
    <source>
        <dbReference type="EMBL" id="SNB63269.1"/>
    </source>
</evidence>
<evidence type="ECO:0000256" key="8">
    <source>
        <dbReference type="SAM" id="Phobius"/>
    </source>
</evidence>
<dbReference type="GO" id="GO:0005886">
    <property type="term" value="C:plasma membrane"/>
    <property type="evidence" value="ECO:0007669"/>
    <property type="project" value="UniProtKB-SubCell"/>
</dbReference>
<dbReference type="PANTHER" id="PTHR30462:SF2">
    <property type="entry name" value="INTERMEMBRANE TRANSPORT PROTEIN PQIB"/>
    <property type="match status" value="1"/>
</dbReference>
<evidence type="ECO:0000256" key="5">
    <source>
        <dbReference type="ARBA" id="ARBA00022989"/>
    </source>
</evidence>
<keyword evidence="2" id="KW-1003">Cell membrane</keyword>
<accession>A0A212QUE3</accession>
<comment type="subcellular location">
    <subcellularLocation>
        <location evidence="1">Cell inner membrane</location>
    </subcellularLocation>
</comment>
<feature type="domain" description="Mce/MlaD" evidence="9">
    <location>
        <begin position="70"/>
        <end position="160"/>
    </location>
</feature>
<sequence>MSDTSTGGSEPQGPADRRAHRRNRRDDPFKGVAKPIGLRPRRSISPVWIVPIVAAIAAGWIAWTTYANQGQLIRIEFQSAQGVEAGKTKIRFKDIDVGTVESTDLSDDLSHIILSARMARNAAPFLTDRAQFWVVRPQITASGVTGLGTLVSGSYIEVDTPGGGARKLDFVGLEEPPAIRSDVPGKAFRLRSADQGSVARGAPVYFKGVAVGQVANSELDPKSRDVVTQVFVNAPYDQLVRSGSHFWNVGGLRLSTGGSGLSFEVPPLQAMIVGGIAFDSPQDANNEAEAKGGTEFRLYSSENAVQEDDGGERVRYLVYFNSSVKGLQRGSSVDFRGIRVGQVVDVRLTWNPKTMKAAIPVMIEIEPNRLVIEGDQPHDGLSPFSAMQRLVEQGLRAQLQTANLLTGELAISLDFFPSEPSAKVEMHDDIPVIPAVPSQLDQLTGSISGVLSQISKLPLAQIGQELQATLQSTRQTIDGVNKITNGPQVAHSLTALQGSLTNLQALSNTLGSEMPKLLATLQQAANSASSTLGKASSTLGPDSRLQYQLTDTLDQLSQTARAVRNFVDYLDRNPEALIQGRQGTR</sequence>
<evidence type="ECO:0000256" key="3">
    <source>
        <dbReference type="ARBA" id="ARBA00022519"/>
    </source>
</evidence>
<dbReference type="AlphaFoldDB" id="A0A212QUE3"/>
<keyword evidence="3" id="KW-0997">Cell inner membrane</keyword>
<feature type="domain" description="Mce/MlaD" evidence="9">
    <location>
        <begin position="314"/>
        <end position="415"/>
    </location>
</feature>
<reference evidence="10 11" key="1">
    <citation type="submission" date="2017-06" db="EMBL/GenBank/DDBJ databases">
        <authorList>
            <person name="Kim H.J."/>
            <person name="Triplett B.A."/>
        </authorList>
    </citation>
    <scope>NUCLEOTIDE SEQUENCE [LARGE SCALE GENOMIC DNA]</scope>
    <source>
        <strain evidence="10 11">B29T1</strain>
    </source>
</reference>
<keyword evidence="4 8" id="KW-0812">Transmembrane</keyword>
<keyword evidence="11" id="KW-1185">Reference proteome</keyword>
<keyword evidence="6 8" id="KW-0472">Membrane</keyword>
<dbReference type="Proteomes" id="UP000197065">
    <property type="component" value="Unassembled WGS sequence"/>
</dbReference>
<dbReference type="EMBL" id="FYEH01000003">
    <property type="protein sequence ID" value="SNB63269.1"/>
    <property type="molecule type" value="Genomic_DNA"/>
</dbReference>
<protein>
    <submittedName>
        <fullName evidence="10">Paraquat-inducible protein B</fullName>
    </submittedName>
</protein>
<feature type="domain" description="Mce/MlaD" evidence="9">
    <location>
        <begin position="186"/>
        <end position="245"/>
    </location>
</feature>
<evidence type="ECO:0000256" key="7">
    <source>
        <dbReference type="SAM" id="MobiDB-lite"/>
    </source>
</evidence>
<evidence type="ECO:0000313" key="11">
    <source>
        <dbReference type="Proteomes" id="UP000197065"/>
    </source>
</evidence>
<feature type="region of interest" description="Disordered" evidence="7">
    <location>
        <begin position="1"/>
        <end position="35"/>
    </location>
</feature>
<name>A0A212QUE3_9PROT</name>
<feature type="transmembrane region" description="Helical" evidence="8">
    <location>
        <begin position="44"/>
        <end position="63"/>
    </location>
</feature>
<dbReference type="InterPro" id="IPR003399">
    <property type="entry name" value="Mce/MlaD"/>
</dbReference>
<dbReference type="Pfam" id="PF02470">
    <property type="entry name" value="MlaD"/>
    <property type="match status" value="3"/>
</dbReference>
<proteinExistence type="predicted"/>
<dbReference type="RefSeq" id="WP_088560520.1">
    <property type="nucleotide sequence ID" value="NZ_FYEH01000003.1"/>
</dbReference>
<evidence type="ECO:0000256" key="4">
    <source>
        <dbReference type="ARBA" id="ARBA00022692"/>
    </source>
</evidence>
<evidence type="ECO:0000256" key="2">
    <source>
        <dbReference type="ARBA" id="ARBA00022475"/>
    </source>
</evidence>
<dbReference type="OrthoDB" id="9806984at2"/>
<gene>
    <name evidence="10" type="ORF">SAMN07250955_103297</name>
</gene>
<dbReference type="InterPro" id="IPR051800">
    <property type="entry name" value="PqiA-PqiB_transport"/>
</dbReference>
<organism evidence="10 11">
    <name type="scientific">Arboricoccus pini</name>
    <dbReference type="NCBI Taxonomy" id="1963835"/>
    <lineage>
        <taxon>Bacteria</taxon>
        <taxon>Pseudomonadati</taxon>
        <taxon>Pseudomonadota</taxon>
        <taxon>Alphaproteobacteria</taxon>
        <taxon>Geminicoccales</taxon>
        <taxon>Geminicoccaceae</taxon>
        <taxon>Arboricoccus</taxon>
    </lineage>
</organism>
<evidence type="ECO:0000256" key="6">
    <source>
        <dbReference type="ARBA" id="ARBA00023136"/>
    </source>
</evidence>
<evidence type="ECO:0000256" key="1">
    <source>
        <dbReference type="ARBA" id="ARBA00004533"/>
    </source>
</evidence>
<dbReference type="PANTHER" id="PTHR30462">
    <property type="entry name" value="INTERMEMBRANE TRANSPORT PROTEIN PQIB-RELATED"/>
    <property type="match status" value="1"/>
</dbReference>